<proteinExistence type="inferred from homology"/>
<evidence type="ECO:0000256" key="5">
    <source>
        <dbReference type="ARBA" id="ARBA00038052"/>
    </source>
</evidence>
<keyword evidence="4" id="KW-0206">Cytoskeleton</keyword>
<dbReference type="GO" id="GO:0051015">
    <property type="term" value="F:actin filament binding"/>
    <property type="evidence" value="ECO:0007669"/>
    <property type="project" value="TreeGrafter"/>
</dbReference>
<dbReference type="CDD" id="cd11282">
    <property type="entry name" value="ADF_coactosin_like"/>
    <property type="match status" value="2"/>
</dbReference>
<dbReference type="OMA" id="KLLGHYN"/>
<organism evidence="9 10">
    <name type="scientific">Heterostelium pallidum (strain ATCC 26659 / Pp 5 / PN500)</name>
    <name type="common">Cellular slime mold</name>
    <name type="synonym">Polysphondylium pallidum</name>
    <dbReference type="NCBI Taxonomy" id="670386"/>
    <lineage>
        <taxon>Eukaryota</taxon>
        <taxon>Amoebozoa</taxon>
        <taxon>Evosea</taxon>
        <taxon>Eumycetozoa</taxon>
        <taxon>Dictyostelia</taxon>
        <taxon>Acytosteliales</taxon>
        <taxon>Acytosteliaceae</taxon>
        <taxon>Heterostelium</taxon>
    </lineage>
</organism>
<evidence type="ECO:0000256" key="3">
    <source>
        <dbReference type="ARBA" id="ARBA00023203"/>
    </source>
</evidence>
<comment type="subcellular location">
    <subcellularLocation>
        <location evidence="1">Cytoplasm</location>
        <location evidence="1">Cytoskeleton</location>
    </subcellularLocation>
</comment>
<dbReference type="GO" id="GO:0030427">
    <property type="term" value="C:site of polarized growth"/>
    <property type="evidence" value="ECO:0007669"/>
    <property type="project" value="TreeGrafter"/>
</dbReference>
<evidence type="ECO:0000259" key="8">
    <source>
        <dbReference type="PROSITE" id="PS51263"/>
    </source>
</evidence>
<dbReference type="SUPFAM" id="SSF55753">
    <property type="entry name" value="Actin depolymerizing proteins"/>
    <property type="match status" value="2"/>
</dbReference>
<evidence type="ECO:0000256" key="1">
    <source>
        <dbReference type="ARBA" id="ARBA00004245"/>
    </source>
</evidence>
<dbReference type="Pfam" id="PF00241">
    <property type="entry name" value="Cofilin_ADF"/>
    <property type="match status" value="2"/>
</dbReference>
<dbReference type="GO" id="GO:0030864">
    <property type="term" value="C:cortical actin cytoskeleton"/>
    <property type="evidence" value="ECO:0007669"/>
    <property type="project" value="TreeGrafter"/>
</dbReference>
<feature type="compositionally biased region" description="Polar residues" evidence="7">
    <location>
        <begin position="150"/>
        <end position="174"/>
    </location>
</feature>
<dbReference type="Gene3D" id="3.40.20.10">
    <property type="entry name" value="Severin"/>
    <property type="match status" value="2"/>
</dbReference>
<dbReference type="PROSITE" id="PS51263">
    <property type="entry name" value="ADF_H"/>
    <property type="match status" value="2"/>
</dbReference>
<name>D3BR95_HETP5</name>
<keyword evidence="2" id="KW-0963">Cytoplasm</keyword>
<dbReference type="AlphaFoldDB" id="D3BR95"/>
<feature type="region of interest" description="Disordered" evidence="7">
    <location>
        <begin position="1"/>
        <end position="23"/>
    </location>
</feature>
<reference evidence="9 10" key="1">
    <citation type="journal article" date="2011" name="Genome Res.">
        <title>Phylogeny-wide analysis of social amoeba genomes highlights ancient origins for complex intercellular communication.</title>
        <authorList>
            <person name="Heidel A.J."/>
            <person name="Lawal H.M."/>
            <person name="Felder M."/>
            <person name="Schilde C."/>
            <person name="Helps N.R."/>
            <person name="Tunggal B."/>
            <person name="Rivero F."/>
            <person name="John U."/>
            <person name="Schleicher M."/>
            <person name="Eichinger L."/>
            <person name="Platzer M."/>
            <person name="Noegel A.A."/>
            <person name="Schaap P."/>
            <person name="Gloeckner G."/>
        </authorList>
    </citation>
    <scope>NUCLEOTIDE SEQUENCE [LARGE SCALE GENOMIC DNA]</scope>
    <source>
        <strain evidence="10">ATCC 26659 / Pp 5 / PN500</strain>
    </source>
</reference>
<dbReference type="STRING" id="670386.D3BR95"/>
<dbReference type="RefSeq" id="XP_020428061.1">
    <property type="nucleotide sequence ID" value="XM_020581274.1"/>
</dbReference>
<gene>
    <name evidence="9" type="ORF">PPL_10501</name>
</gene>
<dbReference type="SMART" id="SM00102">
    <property type="entry name" value="ADF"/>
    <property type="match status" value="2"/>
</dbReference>
<dbReference type="PANTHER" id="PTHR10829">
    <property type="entry name" value="CORTACTIN AND DREBRIN"/>
    <property type="match status" value="1"/>
</dbReference>
<dbReference type="PANTHER" id="PTHR10829:SF25">
    <property type="entry name" value="DREBRIN-LIKE PROTEIN"/>
    <property type="match status" value="1"/>
</dbReference>
<feature type="domain" description="ADF-H" evidence="8">
    <location>
        <begin position="209"/>
        <end position="340"/>
    </location>
</feature>
<dbReference type="Proteomes" id="UP000001396">
    <property type="component" value="Unassembled WGS sequence"/>
</dbReference>
<comment type="caution">
    <text evidence="9">The sequence shown here is derived from an EMBL/GenBank/DDBJ whole genome shotgun (WGS) entry which is preliminary data.</text>
</comment>
<dbReference type="GeneID" id="31365970"/>
<dbReference type="GO" id="GO:0005884">
    <property type="term" value="C:actin filament"/>
    <property type="evidence" value="ECO:0007669"/>
    <property type="project" value="TreeGrafter"/>
</dbReference>
<feature type="domain" description="ADF-H" evidence="8">
    <location>
        <begin position="21"/>
        <end position="153"/>
    </location>
</feature>
<dbReference type="InParanoid" id="D3BR95"/>
<protein>
    <recommendedName>
        <fullName evidence="6">Coactosin</fullName>
    </recommendedName>
</protein>
<keyword evidence="3" id="KW-0009">Actin-binding</keyword>
<keyword evidence="10" id="KW-1185">Reference proteome</keyword>
<evidence type="ECO:0000256" key="2">
    <source>
        <dbReference type="ARBA" id="ARBA00022490"/>
    </source>
</evidence>
<dbReference type="InterPro" id="IPR002108">
    <property type="entry name" value="ADF-H"/>
</dbReference>
<accession>D3BR95</accession>
<evidence type="ECO:0000256" key="7">
    <source>
        <dbReference type="SAM" id="MobiDB-lite"/>
    </source>
</evidence>
<dbReference type="GO" id="GO:0030833">
    <property type="term" value="P:regulation of actin filament polymerization"/>
    <property type="evidence" value="ECO:0007669"/>
    <property type="project" value="TreeGrafter"/>
</dbReference>
<evidence type="ECO:0000313" key="10">
    <source>
        <dbReference type="Proteomes" id="UP000001396"/>
    </source>
</evidence>
<comment type="similarity">
    <text evidence="5">Belongs to the actin-binding proteins ADF family. Coactosin subfamily.</text>
</comment>
<dbReference type="EMBL" id="ADBJ01000050">
    <property type="protein sequence ID" value="EFA75927.1"/>
    <property type="molecule type" value="Genomic_DNA"/>
</dbReference>
<evidence type="ECO:0000256" key="4">
    <source>
        <dbReference type="ARBA" id="ARBA00023212"/>
    </source>
</evidence>
<evidence type="ECO:0000313" key="9">
    <source>
        <dbReference type="EMBL" id="EFA75927.1"/>
    </source>
</evidence>
<evidence type="ECO:0000256" key="6">
    <source>
        <dbReference type="ARBA" id="ARBA00069392"/>
    </source>
</evidence>
<feature type="region of interest" description="Disordered" evidence="7">
    <location>
        <begin position="150"/>
        <end position="197"/>
    </location>
</feature>
<dbReference type="FunFam" id="3.40.20.10:FF:000018">
    <property type="entry name" value="Coactosin-like 1"/>
    <property type="match status" value="2"/>
</dbReference>
<dbReference type="InterPro" id="IPR029006">
    <property type="entry name" value="ADF-H/Gelsolin-like_dom_sf"/>
</dbReference>
<sequence>MASQVRAKGTATHAPGESGNEVQISNRDEFNQAVQSVHTSGNRINWILVNYNGSPNHIKLEATGSGGINELIPHLYEDKMSYAIIRVVDIIDNVQNDKYVYLTWIGENVKGIEKARNGTNKSSITKLLGHYNVEIIASLKSEVTEEEITNKVQDASGSRNRTGEVTTSQKQQISAKAPHLTSAGSANPYGSRAGNTVKLPTVNTSNTQQLSFRDLDGLKSLLADVKSPQSSTNWMLIGYEGNEQLSLVGSGSGGIDELVSNLRADQVNYGLVKVSDRIDNSITTKVAQINWVGINVSPMFKGKITSHKGVVDDFFSPISIALYAEITKELTNEILDSKIQSLKGSKSN</sequence>